<accession>A0ABQ0AP06</accession>
<dbReference type="InterPro" id="IPR013445">
    <property type="entry name" value="CDP_4_6_deHydtase"/>
</dbReference>
<evidence type="ECO:0000259" key="1">
    <source>
        <dbReference type="Pfam" id="PF16363"/>
    </source>
</evidence>
<dbReference type="InterPro" id="IPR016040">
    <property type="entry name" value="NAD(P)-bd_dom"/>
</dbReference>
<dbReference type="Gene3D" id="3.40.50.720">
    <property type="entry name" value="NAD(P)-binding Rossmann-like Domain"/>
    <property type="match status" value="1"/>
</dbReference>
<name>A0ABQ0AP06_9RHOB</name>
<keyword evidence="3" id="KW-1185">Reference proteome</keyword>
<dbReference type="EMBL" id="BAABWU010000013">
    <property type="protein sequence ID" value="GAA6197564.1"/>
    <property type="molecule type" value="Genomic_DNA"/>
</dbReference>
<comment type="caution">
    <text evidence="2">The sequence shown here is derived from an EMBL/GenBank/DDBJ whole genome shotgun (WGS) entry which is preliminary data.</text>
</comment>
<dbReference type="NCBIfam" id="TIGR02622">
    <property type="entry name" value="CDP_4_6_dhtase"/>
    <property type="match status" value="1"/>
</dbReference>
<dbReference type="Proteomes" id="UP001441944">
    <property type="component" value="Unassembled WGS sequence"/>
</dbReference>
<reference evidence="2 3" key="1">
    <citation type="submission" date="2024-04" db="EMBL/GenBank/DDBJ databases">
        <title>Draft genome sequence of Pseudophaeobacter arcticus NBRC 116598.</title>
        <authorList>
            <person name="Miyakawa T."/>
            <person name="Kusuya Y."/>
            <person name="Miura T."/>
        </authorList>
    </citation>
    <scope>NUCLEOTIDE SEQUENCE [LARGE SCALE GENOMIC DNA]</scope>
    <source>
        <strain evidence="2 3">SU-CL00105</strain>
    </source>
</reference>
<sequence>MSDFWQGKRVFLTGHTGFKGSWMALWLSQMGAQVTGYALPPDTDLALFDQFDIAGRTHSQFGDINSYDDLRAAVEAAQPDIVFHLAAQSLVLRGYSDTLTTWQTNVMGTANLFEALRVLQRPATVVAVTTDKVYRNNETKHAFTEDDPLGGIDPYSASKAGSELVINSYRSVFSQEKHQIRLASARAGNVIGGGDWCENRLVPDIARALIAKKPLLTRNPHAVRPWQHVLEPLAGYMQLAELLYSDPQFADAYNFGPDITDNRTVQDVIIEALKSWPGSYAPTDNSEMPHEANLLMLNIDKAKQKLGWAPRWDFETAVSKTMQWYRQTHEGADPVDLSLAQIAEFTRA</sequence>
<dbReference type="Gene3D" id="3.90.25.10">
    <property type="entry name" value="UDP-galactose 4-epimerase, domain 1"/>
    <property type="match status" value="1"/>
</dbReference>
<feature type="domain" description="NAD(P)-binding" evidence="1">
    <location>
        <begin position="12"/>
        <end position="320"/>
    </location>
</feature>
<protein>
    <submittedName>
        <fullName evidence="2">CDP-glucose 4,6-dehydratase</fullName>
    </submittedName>
</protein>
<evidence type="ECO:0000313" key="3">
    <source>
        <dbReference type="Proteomes" id="UP001441944"/>
    </source>
</evidence>
<evidence type="ECO:0000313" key="2">
    <source>
        <dbReference type="EMBL" id="GAA6197564.1"/>
    </source>
</evidence>
<dbReference type="Pfam" id="PF16363">
    <property type="entry name" value="GDP_Man_Dehyd"/>
    <property type="match status" value="1"/>
</dbReference>
<dbReference type="InterPro" id="IPR036291">
    <property type="entry name" value="NAD(P)-bd_dom_sf"/>
</dbReference>
<dbReference type="SUPFAM" id="SSF51735">
    <property type="entry name" value="NAD(P)-binding Rossmann-fold domains"/>
    <property type="match status" value="1"/>
</dbReference>
<organism evidence="2 3">
    <name type="scientific">Pseudophaeobacter arcticus</name>
    <dbReference type="NCBI Taxonomy" id="385492"/>
    <lineage>
        <taxon>Bacteria</taxon>
        <taxon>Pseudomonadati</taxon>
        <taxon>Pseudomonadota</taxon>
        <taxon>Alphaproteobacteria</taxon>
        <taxon>Rhodobacterales</taxon>
        <taxon>Paracoccaceae</taxon>
        <taxon>Pseudophaeobacter</taxon>
    </lineage>
</organism>
<proteinExistence type="predicted"/>
<dbReference type="PANTHER" id="PTHR43000">
    <property type="entry name" value="DTDP-D-GLUCOSE 4,6-DEHYDRATASE-RELATED"/>
    <property type="match status" value="1"/>
</dbReference>
<gene>
    <name evidence="2" type="primary">rfbG</name>
    <name evidence="2" type="ORF">NBRC116598_30080</name>
</gene>
<dbReference type="RefSeq" id="WP_297340429.1">
    <property type="nucleotide sequence ID" value="NZ_BAABWU010000013.1"/>
</dbReference>